<accession>A0A4Y2TU01</accession>
<name>A0A4Y2TU01_ARAVE</name>
<comment type="caution">
    <text evidence="1">The sequence shown here is derived from an EMBL/GenBank/DDBJ whole genome shotgun (WGS) entry which is preliminary data.</text>
</comment>
<dbReference type="EMBL" id="BGPR01030402">
    <property type="protein sequence ID" value="GBO02910.1"/>
    <property type="molecule type" value="Genomic_DNA"/>
</dbReference>
<dbReference type="AlphaFoldDB" id="A0A4Y2TU01"/>
<keyword evidence="2" id="KW-1185">Reference proteome</keyword>
<organism evidence="1 2">
    <name type="scientific">Araneus ventricosus</name>
    <name type="common">Orbweaver spider</name>
    <name type="synonym">Epeira ventricosa</name>
    <dbReference type="NCBI Taxonomy" id="182803"/>
    <lineage>
        <taxon>Eukaryota</taxon>
        <taxon>Metazoa</taxon>
        <taxon>Ecdysozoa</taxon>
        <taxon>Arthropoda</taxon>
        <taxon>Chelicerata</taxon>
        <taxon>Arachnida</taxon>
        <taxon>Araneae</taxon>
        <taxon>Araneomorphae</taxon>
        <taxon>Entelegynae</taxon>
        <taxon>Araneoidea</taxon>
        <taxon>Araneidae</taxon>
        <taxon>Araneus</taxon>
    </lineage>
</organism>
<gene>
    <name evidence="1" type="ORF">AVEN_5810_1</name>
</gene>
<reference evidence="1 2" key="1">
    <citation type="journal article" date="2019" name="Sci. Rep.">
        <title>Orb-weaving spider Araneus ventricosus genome elucidates the spidroin gene catalogue.</title>
        <authorList>
            <person name="Kono N."/>
            <person name="Nakamura H."/>
            <person name="Ohtoshi R."/>
            <person name="Moran D.A.P."/>
            <person name="Shinohara A."/>
            <person name="Yoshida Y."/>
            <person name="Fujiwara M."/>
            <person name="Mori M."/>
            <person name="Tomita M."/>
            <person name="Arakawa K."/>
        </authorList>
    </citation>
    <scope>NUCLEOTIDE SEQUENCE [LARGE SCALE GENOMIC DNA]</scope>
</reference>
<protein>
    <submittedName>
        <fullName evidence="1">Uncharacterized protein</fullName>
    </submittedName>
</protein>
<proteinExistence type="predicted"/>
<sequence>MQVHETLSISQPGSHETKVEQYSAVLGELSNKRPADGESDTLYFDGEVTEYSDHETDFEIDVVGNPVQRLKFGRKCVYHPSI</sequence>
<evidence type="ECO:0000313" key="1">
    <source>
        <dbReference type="EMBL" id="GBO02910.1"/>
    </source>
</evidence>
<evidence type="ECO:0000313" key="2">
    <source>
        <dbReference type="Proteomes" id="UP000499080"/>
    </source>
</evidence>
<dbReference type="Proteomes" id="UP000499080">
    <property type="component" value="Unassembled WGS sequence"/>
</dbReference>